<dbReference type="EMBL" id="LAZR01012325">
    <property type="protein sequence ID" value="KKM27423.1"/>
    <property type="molecule type" value="Genomic_DNA"/>
</dbReference>
<dbReference type="SUPFAM" id="SSF101386">
    <property type="entry name" value="all-alpha NTP pyrophosphatases"/>
    <property type="match status" value="1"/>
</dbReference>
<proteinExistence type="predicted"/>
<accession>A0A0F9KZL2</accession>
<evidence type="ECO:0008006" key="2">
    <source>
        <dbReference type="Google" id="ProtNLM"/>
    </source>
</evidence>
<evidence type="ECO:0000313" key="1">
    <source>
        <dbReference type="EMBL" id="KKM27423.1"/>
    </source>
</evidence>
<dbReference type="CDD" id="cd11539">
    <property type="entry name" value="NTP-PPase_u2"/>
    <property type="match status" value="1"/>
</dbReference>
<comment type="caution">
    <text evidence="1">The sequence shown here is derived from an EMBL/GenBank/DDBJ whole genome shotgun (WGS) entry which is preliminary data.</text>
</comment>
<organism evidence="1">
    <name type="scientific">marine sediment metagenome</name>
    <dbReference type="NCBI Taxonomy" id="412755"/>
    <lineage>
        <taxon>unclassified sequences</taxon>
        <taxon>metagenomes</taxon>
        <taxon>ecological metagenomes</taxon>
    </lineage>
</organism>
<name>A0A0F9KZL2_9ZZZZ</name>
<sequence length="93" mass="10778">RDEHRALYKQAIDKWGEAAQIAMVFEECAELMLLLSHARRGLKHHSVTREDIVGEIADVSLGIEQLCCVFNVSPSEWFATREDKLRRLKDRLK</sequence>
<gene>
    <name evidence="1" type="ORF">LCGC14_1574970</name>
</gene>
<feature type="non-terminal residue" evidence="1">
    <location>
        <position position="1"/>
    </location>
</feature>
<dbReference type="AlphaFoldDB" id="A0A0F9KZL2"/>
<reference evidence="1" key="1">
    <citation type="journal article" date="2015" name="Nature">
        <title>Complex archaea that bridge the gap between prokaryotes and eukaryotes.</title>
        <authorList>
            <person name="Spang A."/>
            <person name="Saw J.H."/>
            <person name="Jorgensen S.L."/>
            <person name="Zaremba-Niedzwiedzka K."/>
            <person name="Martijn J."/>
            <person name="Lind A.E."/>
            <person name="van Eijk R."/>
            <person name="Schleper C."/>
            <person name="Guy L."/>
            <person name="Ettema T.J."/>
        </authorList>
    </citation>
    <scope>NUCLEOTIDE SEQUENCE</scope>
</reference>
<protein>
    <recommendedName>
        <fullName evidence="2">NTP pyrophosphohydrolase MazG putative catalytic core domain-containing protein</fullName>
    </recommendedName>
</protein>
<dbReference type="Gene3D" id="1.10.287.1080">
    <property type="entry name" value="MazG-like"/>
    <property type="match status" value="1"/>
</dbReference>